<evidence type="ECO:0000256" key="5">
    <source>
        <dbReference type="ARBA" id="ARBA00022525"/>
    </source>
</evidence>
<comment type="similarity">
    <text evidence="3">Belongs to the bombesin/neuromedin-B/ranatensin family.</text>
</comment>
<evidence type="ECO:0000256" key="10">
    <source>
        <dbReference type="SAM" id="MobiDB-lite"/>
    </source>
</evidence>
<organism evidence="12 13">
    <name type="scientific">Hucho hucho</name>
    <name type="common">huchen</name>
    <dbReference type="NCBI Taxonomy" id="62062"/>
    <lineage>
        <taxon>Eukaryota</taxon>
        <taxon>Metazoa</taxon>
        <taxon>Chordata</taxon>
        <taxon>Craniata</taxon>
        <taxon>Vertebrata</taxon>
        <taxon>Euteleostomi</taxon>
        <taxon>Actinopterygii</taxon>
        <taxon>Neopterygii</taxon>
        <taxon>Teleostei</taxon>
        <taxon>Protacanthopterygii</taxon>
        <taxon>Salmoniformes</taxon>
        <taxon>Salmonidae</taxon>
        <taxon>Salmoninae</taxon>
        <taxon>Hucho</taxon>
    </lineage>
</organism>
<evidence type="ECO:0000256" key="6">
    <source>
        <dbReference type="ARBA" id="ARBA00022685"/>
    </source>
</evidence>
<keyword evidence="8" id="KW-0027">Amidation</keyword>
<feature type="chain" id="PRO_5021245633" description="Gastrin-releasing peptide" evidence="11">
    <location>
        <begin position="30"/>
        <end position="163"/>
    </location>
</feature>
<dbReference type="STRING" id="62062.ENSHHUP00000058614"/>
<keyword evidence="5" id="KW-0964">Secreted</keyword>
<name>A0A4W5PCF2_9TELE</name>
<dbReference type="GO" id="GO:0005184">
    <property type="term" value="F:neuropeptide hormone activity"/>
    <property type="evidence" value="ECO:0007669"/>
    <property type="project" value="TreeGrafter"/>
</dbReference>
<reference evidence="12" key="2">
    <citation type="submission" date="2025-08" db="UniProtKB">
        <authorList>
            <consortium name="Ensembl"/>
        </authorList>
    </citation>
    <scope>IDENTIFICATION</scope>
</reference>
<evidence type="ECO:0000256" key="3">
    <source>
        <dbReference type="ARBA" id="ARBA00010012"/>
    </source>
</evidence>
<keyword evidence="7 11" id="KW-0732">Signal</keyword>
<feature type="region of interest" description="Disordered" evidence="10">
    <location>
        <begin position="58"/>
        <end position="79"/>
    </location>
</feature>
<keyword evidence="9" id="KW-0968">Cytoplasmic vesicle</keyword>
<evidence type="ECO:0000256" key="8">
    <source>
        <dbReference type="ARBA" id="ARBA00022815"/>
    </source>
</evidence>
<dbReference type="PROSITE" id="PS00257">
    <property type="entry name" value="BOMBESIN"/>
    <property type="match status" value="1"/>
</dbReference>
<dbReference type="InterPro" id="IPR000874">
    <property type="entry name" value="Bombesin"/>
</dbReference>
<dbReference type="GO" id="GO:0005615">
    <property type="term" value="C:extracellular space"/>
    <property type="evidence" value="ECO:0007669"/>
    <property type="project" value="TreeGrafter"/>
</dbReference>
<feature type="signal peptide" evidence="11">
    <location>
        <begin position="1"/>
        <end position="29"/>
    </location>
</feature>
<evidence type="ECO:0000256" key="9">
    <source>
        <dbReference type="ARBA" id="ARBA00023329"/>
    </source>
</evidence>
<dbReference type="GO" id="GO:0031410">
    <property type="term" value="C:cytoplasmic vesicle"/>
    <property type="evidence" value="ECO:0007669"/>
    <property type="project" value="UniProtKB-SubCell"/>
</dbReference>
<reference evidence="12" key="3">
    <citation type="submission" date="2025-09" db="UniProtKB">
        <authorList>
            <consortium name="Ensembl"/>
        </authorList>
    </citation>
    <scope>IDENTIFICATION</scope>
</reference>
<dbReference type="GO" id="GO:0007218">
    <property type="term" value="P:neuropeptide signaling pathway"/>
    <property type="evidence" value="ECO:0007669"/>
    <property type="project" value="InterPro"/>
</dbReference>
<accession>A0A4W5PCF2</accession>
<sequence>MGDLCYAWTYKPSLSIAIILVSISSMVHCSENAGAIGKVYPRGNHWAVGHLMGKKSLDSLSGSEDSSNRDNIPSSEEDKLLDRSVQPSKLLQGFIRTLGGLENKRQSQTQGQEHVLSRMGVLKTTKWEETDRHRYLKQLTDLIRLAFNMKENTIFNCGQAVKL</sequence>
<evidence type="ECO:0000256" key="7">
    <source>
        <dbReference type="ARBA" id="ARBA00022729"/>
    </source>
</evidence>
<keyword evidence="13" id="KW-1185">Reference proteome</keyword>
<dbReference type="Proteomes" id="UP000314982">
    <property type="component" value="Unassembled WGS sequence"/>
</dbReference>
<protein>
    <recommendedName>
        <fullName evidence="4">Gastrin-releasing peptide</fullName>
    </recommendedName>
</protein>
<evidence type="ECO:0000256" key="11">
    <source>
        <dbReference type="SAM" id="SignalP"/>
    </source>
</evidence>
<dbReference type="AlphaFoldDB" id="A0A4W5PCF2"/>
<keyword evidence="6" id="KW-0165">Cleavage on pair of basic residues</keyword>
<evidence type="ECO:0000256" key="4">
    <source>
        <dbReference type="ARBA" id="ARBA00016270"/>
    </source>
</evidence>
<dbReference type="PANTHER" id="PTHR16866">
    <property type="entry name" value="GASTRIN-RELEASING PEPTIDE"/>
    <property type="match status" value="1"/>
</dbReference>
<evidence type="ECO:0000256" key="1">
    <source>
        <dbReference type="ARBA" id="ARBA00004263"/>
    </source>
</evidence>
<proteinExistence type="inferred from homology"/>
<dbReference type="Ensembl" id="ENSHHUT00000060619.1">
    <property type="protein sequence ID" value="ENSHHUP00000058614.1"/>
    <property type="gene ID" value="ENSHHUG00000034872.1"/>
</dbReference>
<dbReference type="PANTHER" id="PTHR16866:SF2">
    <property type="entry name" value="GASTRIN-RELEASING PEPTIDE"/>
    <property type="match status" value="1"/>
</dbReference>
<dbReference type="GeneTree" id="ENSGT00940000174898"/>
<evidence type="ECO:0000313" key="13">
    <source>
        <dbReference type="Proteomes" id="UP000314982"/>
    </source>
</evidence>
<dbReference type="Pfam" id="PF02044">
    <property type="entry name" value="Bombesin"/>
    <property type="match status" value="1"/>
</dbReference>
<comment type="subcellular location">
    <subcellularLocation>
        <location evidence="1">Cytoplasmic vesicle</location>
        <location evidence="1">Secretory vesicle lumen</location>
    </subcellularLocation>
    <subcellularLocation>
        <location evidence="2">Secreted</location>
    </subcellularLocation>
</comment>
<evidence type="ECO:0000256" key="2">
    <source>
        <dbReference type="ARBA" id="ARBA00004613"/>
    </source>
</evidence>
<reference evidence="13" key="1">
    <citation type="submission" date="2018-06" db="EMBL/GenBank/DDBJ databases">
        <title>Genome assembly of Danube salmon.</title>
        <authorList>
            <person name="Macqueen D.J."/>
            <person name="Gundappa M.K."/>
        </authorList>
    </citation>
    <scope>NUCLEOTIDE SEQUENCE [LARGE SCALE GENOMIC DNA]</scope>
</reference>
<evidence type="ECO:0000313" key="12">
    <source>
        <dbReference type="Ensembl" id="ENSHHUP00000058614.1"/>
    </source>
</evidence>